<organism evidence="1 2">
    <name type="scientific">Diploptera punctata</name>
    <name type="common">Pacific beetle cockroach</name>
    <dbReference type="NCBI Taxonomy" id="6984"/>
    <lineage>
        <taxon>Eukaryota</taxon>
        <taxon>Metazoa</taxon>
        <taxon>Ecdysozoa</taxon>
        <taxon>Arthropoda</taxon>
        <taxon>Hexapoda</taxon>
        <taxon>Insecta</taxon>
        <taxon>Pterygota</taxon>
        <taxon>Neoptera</taxon>
        <taxon>Polyneoptera</taxon>
        <taxon>Dictyoptera</taxon>
        <taxon>Blattodea</taxon>
        <taxon>Blaberoidea</taxon>
        <taxon>Blaberidae</taxon>
        <taxon>Diplopterinae</taxon>
        <taxon>Diploptera</taxon>
    </lineage>
</organism>
<name>A0AAD8E3B8_DIPPU</name>
<feature type="non-terminal residue" evidence="1">
    <location>
        <position position="1"/>
    </location>
</feature>
<accession>A0AAD8E3B8</accession>
<feature type="non-terminal residue" evidence="1">
    <location>
        <position position="171"/>
    </location>
</feature>
<protein>
    <submittedName>
        <fullName evidence="1">Uncharacterized protein</fullName>
    </submittedName>
</protein>
<keyword evidence="2" id="KW-1185">Reference proteome</keyword>
<sequence>AHDLSMRRSTHIPSVLVSQPYYNPHNMYDNMTQQCPQQPQENGNKMTSSLEFVLNMKLENLPTTSVLPRLWPIANTCTYQCYNTPLCSSISSTITSDMATTTSRPMPDYSVSEMYKTEMEQESPILADDPWWCSDTYLNHSQSQTGYPNFRHNNELSYPLIYKYVASTEDE</sequence>
<reference evidence="1" key="1">
    <citation type="journal article" date="2023" name="IScience">
        <title>Live-bearing cockroach genome reveals convergent evolutionary mechanisms linked to viviparity in insects and beyond.</title>
        <authorList>
            <person name="Fouks B."/>
            <person name="Harrison M.C."/>
            <person name="Mikhailova A.A."/>
            <person name="Marchal E."/>
            <person name="English S."/>
            <person name="Carruthers M."/>
            <person name="Jennings E.C."/>
            <person name="Chiamaka E.L."/>
            <person name="Frigard R.A."/>
            <person name="Pippel M."/>
            <person name="Attardo G.M."/>
            <person name="Benoit J.B."/>
            <person name="Bornberg-Bauer E."/>
            <person name="Tobe S.S."/>
        </authorList>
    </citation>
    <scope>NUCLEOTIDE SEQUENCE</scope>
    <source>
        <strain evidence="1">Stay&amp;Tobe</strain>
    </source>
</reference>
<gene>
    <name evidence="1" type="ORF">L9F63_007800</name>
</gene>
<proteinExistence type="predicted"/>
<reference evidence="1" key="2">
    <citation type="submission" date="2023-05" db="EMBL/GenBank/DDBJ databases">
        <authorList>
            <person name="Fouks B."/>
        </authorList>
    </citation>
    <scope>NUCLEOTIDE SEQUENCE</scope>
    <source>
        <strain evidence="1">Stay&amp;Tobe</strain>
        <tissue evidence="1">Testes</tissue>
    </source>
</reference>
<comment type="caution">
    <text evidence="1">The sequence shown here is derived from an EMBL/GenBank/DDBJ whole genome shotgun (WGS) entry which is preliminary data.</text>
</comment>
<dbReference type="Proteomes" id="UP001233999">
    <property type="component" value="Unassembled WGS sequence"/>
</dbReference>
<dbReference type="EMBL" id="JASPKZ010010242">
    <property type="protein sequence ID" value="KAJ9575037.1"/>
    <property type="molecule type" value="Genomic_DNA"/>
</dbReference>
<evidence type="ECO:0000313" key="2">
    <source>
        <dbReference type="Proteomes" id="UP001233999"/>
    </source>
</evidence>
<evidence type="ECO:0000313" key="1">
    <source>
        <dbReference type="EMBL" id="KAJ9575037.1"/>
    </source>
</evidence>
<dbReference type="AlphaFoldDB" id="A0AAD8E3B8"/>